<organism evidence="2">
    <name type="scientific">Tanacetum cinerariifolium</name>
    <name type="common">Dalmatian daisy</name>
    <name type="synonym">Chrysanthemum cinerariifolium</name>
    <dbReference type="NCBI Taxonomy" id="118510"/>
    <lineage>
        <taxon>Eukaryota</taxon>
        <taxon>Viridiplantae</taxon>
        <taxon>Streptophyta</taxon>
        <taxon>Embryophyta</taxon>
        <taxon>Tracheophyta</taxon>
        <taxon>Spermatophyta</taxon>
        <taxon>Magnoliopsida</taxon>
        <taxon>eudicotyledons</taxon>
        <taxon>Gunneridae</taxon>
        <taxon>Pentapetalae</taxon>
        <taxon>asterids</taxon>
        <taxon>campanulids</taxon>
        <taxon>Asterales</taxon>
        <taxon>Asteraceae</taxon>
        <taxon>Asteroideae</taxon>
        <taxon>Anthemideae</taxon>
        <taxon>Anthemidinae</taxon>
        <taxon>Tanacetum</taxon>
    </lineage>
</organism>
<comment type="caution">
    <text evidence="2">The sequence shown here is derived from an EMBL/GenBank/DDBJ whole genome shotgun (WGS) entry which is preliminary data.</text>
</comment>
<proteinExistence type="predicted"/>
<feature type="non-terminal residue" evidence="2">
    <location>
        <position position="1"/>
    </location>
</feature>
<evidence type="ECO:0000313" key="2">
    <source>
        <dbReference type="EMBL" id="GFD16016.1"/>
    </source>
</evidence>
<accession>A0A699U3V2</accession>
<feature type="compositionally biased region" description="Basic and acidic residues" evidence="1">
    <location>
        <begin position="18"/>
        <end position="30"/>
    </location>
</feature>
<feature type="region of interest" description="Disordered" evidence="1">
    <location>
        <begin position="1"/>
        <end position="38"/>
    </location>
</feature>
<evidence type="ECO:0000256" key="1">
    <source>
        <dbReference type="SAM" id="MobiDB-lite"/>
    </source>
</evidence>
<dbReference type="AlphaFoldDB" id="A0A699U3V2"/>
<name>A0A699U3V2_TANCI</name>
<gene>
    <name evidence="2" type="ORF">Tci_887985</name>
</gene>
<protein>
    <submittedName>
        <fullName evidence="2">Uncharacterized protein</fullName>
    </submittedName>
</protein>
<dbReference type="EMBL" id="BKCJ011290481">
    <property type="protein sequence ID" value="GFD16016.1"/>
    <property type="molecule type" value="Genomic_DNA"/>
</dbReference>
<reference evidence="2" key="1">
    <citation type="journal article" date="2019" name="Sci. Rep.">
        <title>Draft genome of Tanacetum cinerariifolium, the natural source of mosquito coil.</title>
        <authorList>
            <person name="Yamashiro T."/>
            <person name="Shiraishi A."/>
            <person name="Satake H."/>
            <person name="Nakayama K."/>
        </authorList>
    </citation>
    <scope>NUCLEOTIDE SEQUENCE</scope>
</reference>
<sequence>EEKKDAKGPGNIDTEVPNTKEPRINQEKDANVNSTNNINAVSPTINAANIEDNVVDENIVYGCANDPNMPSLEEIVYSDDDKVCAKADMTNLDTNIPVNPIPTTRIHKDHPVKQIIRDIHLAPQTRRMTKNVTNLGMFSLVQ</sequence>